<dbReference type="Pfam" id="PF22702">
    <property type="entry name" value="Cas9_RuvC"/>
    <property type="match status" value="1"/>
</dbReference>
<evidence type="ECO:0000256" key="9">
    <source>
        <dbReference type="ARBA" id="ARBA00023118"/>
    </source>
</evidence>
<dbReference type="Pfam" id="PF16593">
    <property type="entry name" value="Cas9-BH"/>
    <property type="match status" value="1"/>
</dbReference>
<dbReference type="HAMAP" id="MF_01480">
    <property type="entry name" value="Cas9"/>
    <property type="match status" value="1"/>
</dbReference>
<dbReference type="NCBIfam" id="TIGR01865">
    <property type="entry name" value="cas_Csn1"/>
    <property type="match status" value="1"/>
</dbReference>
<accession>A0A1H3Z5Q9</accession>
<organism evidence="15 16">
    <name type="scientific">Selenomonas ruminantium</name>
    <dbReference type="NCBI Taxonomy" id="971"/>
    <lineage>
        <taxon>Bacteria</taxon>
        <taxon>Bacillati</taxon>
        <taxon>Bacillota</taxon>
        <taxon>Negativicutes</taxon>
        <taxon>Selenomonadales</taxon>
        <taxon>Selenomonadaceae</taxon>
        <taxon>Selenomonas</taxon>
    </lineage>
</organism>
<dbReference type="Pfam" id="PF13395">
    <property type="entry name" value="HNH_4"/>
    <property type="match status" value="1"/>
</dbReference>
<feature type="active site" description="Proton acceptor for HNH nuclease domain" evidence="13">
    <location>
        <position position="858"/>
    </location>
</feature>
<sequence>MGKEYYLGLDVGTNSVGYAVTDRDYRLMKFKGEPMWGSHVFDDGSNSDSRRGFRTARRRLARRKQRVELVREIFAPEIAKVDERFFIRLKEAALWRDDVAATDKNILFCDKDFTDKDYFHQYPTIHHLIYELMSSNAPHDVRLVYLAVAWLVAHRGHFLNEMKKNDVESVLRFDTIYADVRQYMRQNDMSEWQEDQADALQTLLPRRQNITAKEKALIEILYEGKKPKAIDEELINLAMSVKLLAGGSVKAAKLFPQGGYDDSISLSFADKEENFVTAVAQLNEEAQWVLLLRRMYDWALLKDAIKDGDSVSAGKVKVYEQHRRDLRGLKSFIRKYMPKKYGEIFRRVESNNYVSYSYNVKSVKGDISKIKKATAVDFCDYLRKQVKDIKVEAVDQSFYEDMLARLEAHTFMPKQVNGENRVIPYQLYYHELVCLLNKAESYLPFLQAKDKDGVSNRDKLLSIFTFRIPYFVGPLNEKSALSWIKRRGEGKIYPWNFAQQVDLDKSEEAFIRRMTNKCTYMPGEDVLPLNSLLYQRYMVLNEINPLKVNGRPIDVAAKQTVYELFMQKRRVTSKAIAKCLHDNGYMQKEDILSGVDKNLNASLKSYHDFRSLLERGVLTTNDVERIIERLTYSEDKRRMYNYLAQEFPQLEEADRKYVAKLKYDDFGRLSKKFLLGFKGVNKKTGENATIMDFLWETNDNLMQLLAQDSYTFNAELEALRKEYYASGEQSLTDMLDDMRIANSVRRSIYRTLDIVKDVCKAQGNPPQRIFLEMARGGGEKGVRTVSRREQIQKLYKEVDKEYANDVKILSAKLASVSDNRLQSEVLYLYFLQLGRSMYSGQPINIENLKDSTLYNVDHIYPRCYVKDDSLDNKVLVTSNENGNKGDSYPIKGEIRKKMAGLWKKYLQCGLISEKKYNRLIRSTAFSDDERMGFIQRQLVETRQSTKALAEIFKSWYPDTELIYVKAGLVSDFRHEFNMLKCRSINDLHHAKDAYLNIVVGNVYHSKFNRQWFKPGDTYSLKTSTLFGREVKAGSQLVWHGSDDIGRVRQVLQKNNIHYTRYAFERHGGLFDQMPVKKGSGLVPRKAGLETNKYGGYNKTTASYYLLARYVLAGKKPQADVMFVPVTLLADSQIKSQQLSVTDYIQRAIAEIIGKDNNLVTDITFPLGVRHVKINAVLDIAGIKSCIAGKDSGGQKVLLKSMVSLILPLEMELYVKKLESFNRKRADNKKLEVNPQYDGINGEENEKLYKIFMEKMVSTPYMKIGIIAKLYEVLDNCKEKFTSLSLTEQVSALLVILNVFQAGRSSACDLSIIGGDKSAALYRLSSKLSNWKKNVNVVRVLDVSPSGLYVSKSPNLLEFL</sequence>
<dbReference type="InterPro" id="IPR036397">
    <property type="entry name" value="RNaseH_sf"/>
</dbReference>
<evidence type="ECO:0000256" key="7">
    <source>
        <dbReference type="ARBA" id="ARBA00022842"/>
    </source>
</evidence>
<evidence type="ECO:0000256" key="12">
    <source>
        <dbReference type="ARBA" id="ARBA00046380"/>
    </source>
</evidence>
<dbReference type="RefSeq" id="WP_074672818.1">
    <property type="nucleotide sequence ID" value="NZ_FNQG01000010.1"/>
</dbReference>
<dbReference type="InterPro" id="IPR055228">
    <property type="entry name" value="Cas9_RuvC"/>
</dbReference>
<dbReference type="Proteomes" id="UP000183469">
    <property type="component" value="Unassembled WGS sequence"/>
</dbReference>
<keyword evidence="7" id="KW-0460">Magnesium</keyword>
<comment type="similarity">
    <text evidence="13">Belongs to the CRISPR-associated Cas9 family.</text>
</comment>
<keyword evidence="9 13" id="KW-0051">Antiviral defense</keyword>
<dbReference type="GO" id="GO:0016787">
    <property type="term" value="F:hydrolase activity"/>
    <property type="evidence" value="ECO:0007669"/>
    <property type="project" value="UniProtKB-KW"/>
</dbReference>
<evidence type="ECO:0000313" key="15">
    <source>
        <dbReference type="EMBL" id="SEA19183.1"/>
    </source>
</evidence>
<dbReference type="GO" id="GO:0046872">
    <property type="term" value="F:metal ion binding"/>
    <property type="evidence" value="ECO:0007669"/>
    <property type="project" value="UniProtKB-UniRule"/>
</dbReference>
<dbReference type="EC" id="3.1.-.-" evidence="13"/>
<dbReference type="GO" id="GO:0004519">
    <property type="term" value="F:endonuclease activity"/>
    <property type="evidence" value="ECO:0007669"/>
    <property type="project" value="UniProtKB-UniRule"/>
</dbReference>
<comment type="subunit">
    <text evidence="12 13">Monomer. Binds crRNA and tracrRNA.</text>
</comment>
<keyword evidence="10 13" id="KW-0238">DNA-binding</keyword>
<dbReference type="InterPro" id="IPR003615">
    <property type="entry name" value="HNH_nuc"/>
</dbReference>
<keyword evidence="4" id="KW-0479">Metal-binding</keyword>
<comment type="cofactor">
    <cofactor evidence="1">
        <name>Mg(2+)</name>
        <dbReference type="ChEBI" id="CHEBI:18420"/>
    </cofactor>
</comment>
<keyword evidence="11" id="KW-0464">Manganese</keyword>
<feature type="active site" description="For RuvC-like nuclease domain" evidence="13">
    <location>
        <position position="10"/>
    </location>
</feature>
<keyword evidence="5 13" id="KW-0255">Endonuclease</keyword>
<dbReference type="GO" id="GO:0051607">
    <property type="term" value="P:defense response to virus"/>
    <property type="evidence" value="ECO:0007669"/>
    <property type="project" value="UniProtKB-UniRule"/>
</dbReference>
<evidence type="ECO:0000256" key="13">
    <source>
        <dbReference type="HAMAP-Rule" id="MF_01480"/>
    </source>
</evidence>
<dbReference type="Gene3D" id="3.30.420.10">
    <property type="entry name" value="Ribonuclease H-like superfamily/Ribonuclease H"/>
    <property type="match status" value="1"/>
</dbReference>
<dbReference type="GO" id="GO:0003677">
    <property type="term" value="F:DNA binding"/>
    <property type="evidence" value="ECO:0007669"/>
    <property type="project" value="UniProtKB-UniRule"/>
</dbReference>
<dbReference type="InterPro" id="IPR032237">
    <property type="entry name" value="Cas9_PI"/>
</dbReference>
<keyword evidence="8 13" id="KW-0694">RNA-binding</keyword>
<evidence type="ECO:0000256" key="3">
    <source>
        <dbReference type="ARBA" id="ARBA00022722"/>
    </source>
</evidence>
<dbReference type="GO" id="GO:0003723">
    <property type="term" value="F:RNA binding"/>
    <property type="evidence" value="ECO:0007669"/>
    <property type="project" value="UniProtKB-UniRule"/>
</dbReference>
<evidence type="ECO:0000256" key="5">
    <source>
        <dbReference type="ARBA" id="ARBA00022759"/>
    </source>
</evidence>
<evidence type="ECO:0000256" key="2">
    <source>
        <dbReference type="ARBA" id="ARBA00005244"/>
    </source>
</evidence>
<evidence type="ECO:0000313" key="16">
    <source>
        <dbReference type="Proteomes" id="UP000183469"/>
    </source>
</evidence>
<protein>
    <recommendedName>
        <fullName evidence="13">CRISPR-associated endonuclease Cas9</fullName>
        <ecNumber evidence="13">3.1.-.-</ecNumber>
    </recommendedName>
</protein>
<dbReference type="Pfam" id="PF16592">
    <property type="entry name" value="Cas9_REC"/>
    <property type="match status" value="1"/>
</dbReference>
<evidence type="ECO:0000256" key="1">
    <source>
        <dbReference type="ARBA" id="ARBA00001946"/>
    </source>
</evidence>
<dbReference type="PROSITE" id="PS51749">
    <property type="entry name" value="HNH_CAS9"/>
    <property type="match status" value="1"/>
</dbReference>
<proteinExistence type="inferred from homology"/>
<dbReference type="Pfam" id="PF16595">
    <property type="entry name" value="Cas9_PI"/>
    <property type="match status" value="1"/>
</dbReference>
<comment type="similarity">
    <text evidence="2">Belongs to the CRISPR-associated protein Cas9 family. Subtype II-A subfamily.</text>
</comment>
<dbReference type="InterPro" id="IPR032239">
    <property type="entry name" value="Cas9-BH"/>
</dbReference>
<dbReference type="InterPro" id="IPR033114">
    <property type="entry name" value="HNH_CAS9"/>
</dbReference>
<evidence type="ECO:0000256" key="8">
    <source>
        <dbReference type="ARBA" id="ARBA00022884"/>
    </source>
</evidence>
<evidence type="ECO:0000256" key="4">
    <source>
        <dbReference type="ARBA" id="ARBA00022723"/>
    </source>
</evidence>
<evidence type="ECO:0000256" key="11">
    <source>
        <dbReference type="ARBA" id="ARBA00023211"/>
    </source>
</evidence>
<feature type="domain" description="HNH Cas9-type" evidence="14">
    <location>
        <begin position="784"/>
        <end position="938"/>
    </location>
</feature>
<gene>
    <name evidence="13" type="primary">cas9</name>
    <name evidence="15" type="ORF">SAMN05660648_02298</name>
</gene>
<dbReference type="InterPro" id="IPR032240">
    <property type="entry name" value="Cas9_REC"/>
</dbReference>
<dbReference type="OrthoDB" id="9757607at2"/>
<keyword evidence="6 13" id="KW-0378">Hydrolase</keyword>
<name>A0A1H3Z5Q9_SELRU</name>
<dbReference type="EMBL" id="FNQG01000010">
    <property type="protein sequence ID" value="SEA19183.1"/>
    <property type="molecule type" value="Genomic_DNA"/>
</dbReference>
<comment type="domain">
    <text evidence="13">Has 2 endonuclease domains. The discontinuous RuvC-like domain cleaves the target DNA noncomplementary to crRNA while the HNH nuclease domain cleaves the target DNA complementary to crRNA.</text>
</comment>
<evidence type="ECO:0000256" key="6">
    <source>
        <dbReference type="ARBA" id="ARBA00022801"/>
    </source>
</evidence>
<evidence type="ECO:0000256" key="10">
    <source>
        <dbReference type="ARBA" id="ARBA00023125"/>
    </source>
</evidence>
<comment type="caution">
    <text evidence="13">Lacks conserved residue(s) required for the propagation of feature annotation.</text>
</comment>
<dbReference type="GO" id="GO:0043571">
    <property type="term" value="P:maintenance of CRISPR repeat elements"/>
    <property type="evidence" value="ECO:0007669"/>
    <property type="project" value="UniProtKB-UniRule"/>
</dbReference>
<comment type="function">
    <text evidence="13">CRISPR (clustered regularly interspaced short palindromic repeat) is an adaptive immune system that provides protection against mobile genetic elements (viruses, transposable elements and conjugative plasmids). CRISPR clusters contain spacers, sequences complementary to antecedent mobile elements, and target invading nucleic acids. CRISPR clusters are transcribed and processed into CRISPR RNA (crRNA). In type II CRISPR systems correct processing of pre-crRNA requires a trans-encoded small RNA (tracrRNA), endogenous ribonuclease 3 (rnc) and this protein. The tracrRNA serves as a guide for ribonuclease 3-aided processing of pre-crRNA. Subsequently Cas9/crRNA/tracrRNA endonucleolytically cleaves linear or circular dsDNA target complementary to the spacer; Cas9 is inactive in the absence of the 2 guide RNAs (gRNA). Cas9 recognizes the protospacer adjacent motif (PAM) in the CRISPR repeat sequences to help distinguish self versus nonself, as targets within the bacterial CRISPR locus do not have PAMs. PAM recognition is also required for catalytic activity.</text>
</comment>
<reference evidence="15 16" key="1">
    <citation type="submission" date="2016-10" db="EMBL/GenBank/DDBJ databases">
        <authorList>
            <person name="de Groot N.N."/>
        </authorList>
    </citation>
    <scope>NUCLEOTIDE SEQUENCE [LARGE SCALE GENOMIC DNA]</scope>
    <source>
        <strain evidence="15 16">DSM 2872</strain>
    </source>
</reference>
<evidence type="ECO:0000259" key="14">
    <source>
        <dbReference type="PROSITE" id="PS51749"/>
    </source>
</evidence>
<dbReference type="InterPro" id="IPR028629">
    <property type="entry name" value="Cas9"/>
</dbReference>
<keyword evidence="3 13" id="KW-0540">Nuclease</keyword>